<accession>A0A1I3L9I8</accession>
<keyword evidence="8 10" id="KW-0479">Metal-binding</keyword>
<dbReference type="STRING" id="1144750.SAMN05443431_102303"/>
<keyword evidence="13" id="KW-0862">Zinc</keyword>
<evidence type="ECO:0000256" key="6">
    <source>
        <dbReference type="ARBA" id="ARBA00009541"/>
    </source>
</evidence>
<dbReference type="AlphaFoldDB" id="A0A1I3L9I8"/>
<evidence type="ECO:0000256" key="8">
    <source>
        <dbReference type="ARBA" id="ARBA00022723"/>
    </source>
</evidence>
<feature type="binding site" evidence="10 13">
    <location>
        <position position="34"/>
    </location>
    <ligand>
        <name>a divalent metal cation</name>
        <dbReference type="ChEBI" id="CHEBI:60240"/>
    </ligand>
</feature>
<sequence length="220" mass="24483">MSSKLIAPSMLAADFGNLQRDTEMVNNSDADWFHIDVMDGHFVPNISYGMPVIAAIKKHAKKPLDVHLMIEKPERYIEEFAKVGADIITVHHESTVHLHRTLRQIKDAGCKAGIVLNLTTPISVLEDILPECYMVLLMSINPGFGGQKFEEITYQRVKKLRKMIDEQGLDTKIEIDGGVTDKNIKKLVEAGADVFVAGSHVFKSDNQTETIKNLKALANS</sequence>
<evidence type="ECO:0000256" key="9">
    <source>
        <dbReference type="ARBA" id="ARBA00023235"/>
    </source>
</evidence>
<comment type="cofactor">
    <cofactor evidence="2">
        <name>Mn(2+)</name>
        <dbReference type="ChEBI" id="CHEBI:29035"/>
    </cofactor>
</comment>
<feature type="binding site" evidence="10 13">
    <location>
        <position position="36"/>
    </location>
    <ligand>
        <name>a divalent metal cation</name>
        <dbReference type="ChEBI" id="CHEBI:60240"/>
    </ligand>
</feature>
<dbReference type="PIRSF" id="PIRSF001461">
    <property type="entry name" value="RPE"/>
    <property type="match status" value="1"/>
</dbReference>
<evidence type="ECO:0000313" key="16">
    <source>
        <dbReference type="Proteomes" id="UP000199559"/>
    </source>
</evidence>
<dbReference type="EC" id="5.1.3.1" evidence="7 10"/>
<dbReference type="SUPFAM" id="SSF51366">
    <property type="entry name" value="Ribulose-phoshate binding barrel"/>
    <property type="match status" value="1"/>
</dbReference>
<comment type="cofactor">
    <cofactor evidence="5">
        <name>Fe(2+)</name>
        <dbReference type="ChEBI" id="CHEBI:29033"/>
    </cofactor>
</comment>
<evidence type="ECO:0000256" key="1">
    <source>
        <dbReference type="ARBA" id="ARBA00001782"/>
    </source>
</evidence>
<dbReference type="RefSeq" id="WP_090837894.1">
    <property type="nucleotide sequence ID" value="NZ_CANKYB010000004.1"/>
</dbReference>
<feature type="active site" description="Proton donor" evidence="10 12">
    <location>
        <position position="176"/>
    </location>
</feature>
<dbReference type="InterPro" id="IPR000056">
    <property type="entry name" value="Ribul_P_3_epim-like"/>
</dbReference>
<feature type="binding site" evidence="10 14">
    <location>
        <position position="9"/>
    </location>
    <ligand>
        <name>substrate</name>
    </ligand>
</feature>
<evidence type="ECO:0000256" key="5">
    <source>
        <dbReference type="ARBA" id="ARBA00001954"/>
    </source>
</evidence>
<evidence type="ECO:0000256" key="13">
    <source>
        <dbReference type="PIRSR" id="PIRSR001461-2"/>
    </source>
</evidence>
<evidence type="ECO:0000256" key="14">
    <source>
        <dbReference type="PIRSR" id="PIRSR001461-3"/>
    </source>
</evidence>
<evidence type="ECO:0000256" key="11">
    <source>
        <dbReference type="PIRNR" id="PIRNR001461"/>
    </source>
</evidence>
<dbReference type="InterPro" id="IPR011060">
    <property type="entry name" value="RibuloseP-bd_barrel"/>
</dbReference>
<feature type="active site" description="Proton acceptor" evidence="10 12">
    <location>
        <position position="36"/>
    </location>
</feature>
<dbReference type="Proteomes" id="UP000199559">
    <property type="component" value="Unassembled WGS sequence"/>
</dbReference>
<evidence type="ECO:0000256" key="3">
    <source>
        <dbReference type="ARBA" id="ARBA00001941"/>
    </source>
</evidence>
<evidence type="ECO:0000256" key="10">
    <source>
        <dbReference type="HAMAP-Rule" id="MF_02227"/>
    </source>
</evidence>
<keyword evidence="13" id="KW-0464">Manganese</keyword>
<protein>
    <recommendedName>
        <fullName evidence="7 10">Ribulose-phosphate 3-epimerase</fullName>
        <ecNumber evidence="7 10">5.1.3.1</ecNumber>
    </recommendedName>
</protein>
<dbReference type="Pfam" id="PF00834">
    <property type="entry name" value="Ribul_P_3_epim"/>
    <property type="match status" value="1"/>
</dbReference>
<keyword evidence="13" id="KW-0170">Cobalt</keyword>
<dbReference type="FunFam" id="3.20.20.70:FF:000004">
    <property type="entry name" value="Ribulose-phosphate 3-epimerase"/>
    <property type="match status" value="1"/>
</dbReference>
<dbReference type="NCBIfam" id="NF004076">
    <property type="entry name" value="PRK05581.1-4"/>
    <property type="match status" value="1"/>
</dbReference>
<comment type="catalytic activity">
    <reaction evidence="1 10 11">
        <text>D-ribulose 5-phosphate = D-xylulose 5-phosphate</text>
        <dbReference type="Rhea" id="RHEA:13677"/>
        <dbReference type="ChEBI" id="CHEBI:57737"/>
        <dbReference type="ChEBI" id="CHEBI:58121"/>
        <dbReference type="EC" id="5.1.3.1"/>
    </reaction>
</comment>
<evidence type="ECO:0000313" key="15">
    <source>
        <dbReference type="EMBL" id="SFI81492.1"/>
    </source>
</evidence>
<dbReference type="Gene3D" id="3.20.20.70">
    <property type="entry name" value="Aldolase class I"/>
    <property type="match status" value="1"/>
</dbReference>
<evidence type="ECO:0000256" key="4">
    <source>
        <dbReference type="ARBA" id="ARBA00001947"/>
    </source>
</evidence>
<organism evidence="15 16">
    <name type="scientific">Olleya namhaensis</name>
    <dbReference type="NCBI Taxonomy" id="1144750"/>
    <lineage>
        <taxon>Bacteria</taxon>
        <taxon>Pseudomonadati</taxon>
        <taxon>Bacteroidota</taxon>
        <taxon>Flavobacteriia</taxon>
        <taxon>Flavobacteriales</taxon>
        <taxon>Flavobacteriaceae</taxon>
    </lineage>
</organism>
<feature type="binding site" evidence="10 14">
    <location>
        <position position="67"/>
    </location>
    <ligand>
        <name>substrate</name>
    </ligand>
</feature>
<feature type="binding site" evidence="10 13">
    <location>
        <position position="176"/>
    </location>
    <ligand>
        <name>a divalent metal cation</name>
        <dbReference type="ChEBI" id="CHEBI:60240"/>
    </ligand>
</feature>
<dbReference type="InterPro" id="IPR013785">
    <property type="entry name" value="Aldolase_TIM"/>
</dbReference>
<comment type="function">
    <text evidence="10">Catalyzes the reversible epimerization of D-ribulose 5-phosphate to D-xylulose 5-phosphate.</text>
</comment>
<dbReference type="GO" id="GO:0005737">
    <property type="term" value="C:cytoplasm"/>
    <property type="evidence" value="ECO:0007669"/>
    <property type="project" value="UniProtKB-ARBA"/>
</dbReference>
<comment type="similarity">
    <text evidence="6 10 11">Belongs to the ribulose-phosphate 3-epimerase family.</text>
</comment>
<feature type="binding site" evidence="10 13">
    <location>
        <position position="67"/>
    </location>
    <ligand>
        <name>a divalent metal cation</name>
        <dbReference type="ChEBI" id="CHEBI:60240"/>
    </ligand>
</feature>
<gene>
    <name evidence="10" type="primary">rpe</name>
    <name evidence="15" type="ORF">SAMN05443431_102303</name>
</gene>
<dbReference type="NCBIfam" id="TIGR01163">
    <property type="entry name" value="rpe"/>
    <property type="match status" value="1"/>
</dbReference>
<comment type="cofactor">
    <cofactor evidence="4">
        <name>Zn(2+)</name>
        <dbReference type="ChEBI" id="CHEBI:29105"/>
    </cofactor>
</comment>
<feature type="binding site" evidence="10 14">
    <location>
        <begin position="143"/>
        <end position="146"/>
    </location>
    <ligand>
        <name>substrate</name>
    </ligand>
</feature>
<evidence type="ECO:0000256" key="2">
    <source>
        <dbReference type="ARBA" id="ARBA00001936"/>
    </source>
</evidence>
<feature type="binding site" evidence="14">
    <location>
        <position position="178"/>
    </location>
    <ligand>
        <name>substrate</name>
    </ligand>
</feature>
<name>A0A1I3L9I8_9FLAO</name>
<proteinExistence type="inferred from homology"/>
<dbReference type="PANTHER" id="PTHR11749">
    <property type="entry name" value="RIBULOSE-5-PHOSPHATE-3-EPIMERASE"/>
    <property type="match status" value="1"/>
</dbReference>
<dbReference type="EMBL" id="FORM01000002">
    <property type="protein sequence ID" value="SFI81492.1"/>
    <property type="molecule type" value="Genomic_DNA"/>
</dbReference>
<dbReference type="InterPro" id="IPR026019">
    <property type="entry name" value="Ribul_P_3_epim"/>
</dbReference>
<keyword evidence="16" id="KW-1185">Reference proteome</keyword>
<comment type="cofactor">
    <cofactor evidence="10 13">
        <name>a divalent metal cation</name>
        <dbReference type="ChEBI" id="CHEBI:60240"/>
    </cofactor>
    <text evidence="10 13">Binds 1 divalent metal cation per subunit.</text>
</comment>
<dbReference type="HAMAP" id="MF_02227">
    <property type="entry name" value="RPE"/>
    <property type="match status" value="1"/>
</dbReference>
<comment type="pathway">
    <text evidence="10">Carbohydrate degradation.</text>
</comment>
<evidence type="ECO:0000256" key="7">
    <source>
        <dbReference type="ARBA" id="ARBA00013188"/>
    </source>
</evidence>
<dbReference type="CDD" id="cd00429">
    <property type="entry name" value="RPE"/>
    <property type="match status" value="1"/>
</dbReference>
<keyword evidence="9 10" id="KW-0413">Isomerase</keyword>
<keyword evidence="10 11" id="KW-0119">Carbohydrate metabolism</keyword>
<feature type="binding site" evidence="10">
    <location>
        <begin position="176"/>
        <end position="178"/>
    </location>
    <ligand>
        <name>substrate</name>
    </ligand>
</feature>
<feature type="binding site" evidence="10 14">
    <location>
        <begin position="198"/>
        <end position="199"/>
    </location>
    <ligand>
        <name>substrate</name>
    </ligand>
</feature>
<reference evidence="16" key="1">
    <citation type="submission" date="2016-10" db="EMBL/GenBank/DDBJ databases">
        <authorList>
            <person name="Varghese N."/>
            <person name="Submissions S."/>
        </authorList>
    </citation>
    <scope>NUCLEOTIDE SEQUENCE [LARGE SCALE GENOMIC DNA]</scope>
    <source>
        <strain evidence="16">DSM 28881</strain>
    </source>
</reference>
<dbReference type="GO" id="GO:0004750">
    <property type="term" value="F:D-ribulose-phosphate 3-epimerase activity"/>
    <property type="evidence" value="ECO:0007669"/>
    <property type="project" value="UniProtKB-UniRule"/>
</dbReference>
<dbReference type="GO" id="GO:0046872">
    <property type="term" value="F:metal ion binding"/>
    <property type="evidence" value="ECO:0007669"/>
    <property type="project" value="UniProtKB-UniRule"/>
</dbReference>
<dbReference type="GO" id="GO:0006098">
    <property type="term" value="P:pentose-phosphate shunt"/>
    <property type="evidence" value="ECO:0007669"/>
    <property type="project" value="UniProtKB-UniRule"/>
</dbReference>
<evidence type="ECO:0000256" key="12">
    <source>
        <dbReference type="PIRSR" id="PIRSR001461-1"/>
    </source>
</evidence>
<dbReference type="GO" id="GO:0019323">
    <property type="term" value="P:pentose catabolic process"/>
    <property type="evidence" value="ECO:0007669"/>
    <property type="project" value="UniProtKB-UniRule"/>
</dbReference>
<dbReference type="PROSITE" id="PS01085">
    <property type="entry name" value="RIBUL_P_3_EPIMER_1"/>
    <property type="match status" value="1"/>
</dbReference>
<comment type="cofactor">
    <cofactor evidence="3">
        <name>Co(2+)</name>
        <dbReference type="ChEBI" id="CHEBI:48828"/>
    </cofactor>
</comment>